<evidence type="ECO:0000256" key="1">
    <source>
        <dbReference type="SAM" id="Phobius"/>
    </source>
</evidence>
<dbReference type="EMBL" id="BMWS01000034">
    <property type="protein sequence ID" value="GGX32354.1"/>
    <property type="molecule type" value="Genomic_DNA"/>
</dbReference>
<name>A0A918JY32_9FLAO</name>
<evidence type="ECO:0000313" key="2">
    <source>
        <dbReference type="EMBL" id="GGX32354.1"/>
    </source>
</evidence>
<gene>
    <name evidence="2" type="ORF">GCM10007384_36510</name>
</gene>
<feature type="transmembrane region" description="Helical" evidence="1">
    <location>
        <begin position="639"/>
        <end position="662"/>
    </location>
</feature>
<accession>A0A918JY32</accession>
<dbReference type="AlphaFoldDB" id="A0A918JY32"/>
<keyword evidence="1" id="KW-0812">Transmembrane</keyword>
<protein>
    <submittedName>
        <fullName evidence="2">Uncharacterized protein</fullName>
    </submittedName>
</protein>
<dbReference type="Proteomes" id="UP000601108">
    <property type="component" value="Unassembled WGS sequence"/>
</dbReference>
<reference evidence="2 3" key="1">
    <citation type="journal article" date="2014" name="Int. J. Syst. Evol. Microbiol.">
        <title>Complete genome sequence of Corynebacterium casei LMG S-19264T (=DSM 44701T), isolated from a smear-ripened cheese.</title>
        <authorList>
            <consortium name="US DOE Joint Genome Institute (JGI-PGF)"/>
            <person name="Walter F."/>
            <person name="Albersmeier A."/>
            <person name="Kalinowski J."/>
            <person name="Ruckert C."/>
        </authorList>
    </citation>
    <scope>NUCLEOTIDE SEQUENCE [LARGE SCALE GENOMIC DNA]</scope>
    <source>
        <strain evidence="2 3">KCTC 12285</strain>
    </source>
</reference>
<proteinExistence type="predicted"/>
<comment type="caution">
    <text evidence="2">The sequence shown here is derived from an EMBL/GenBank/DDBJ whole genome shotgun (WGS) entry which is preliminary data.</text>
</comment>
<dbReference type="RefSeq" id="WP_027413629.1">
    <property type="nucleotide sequence ID" value="NZ_BMWS01000034.1"/>
</dbReference>
<keyword evidence="3" id="KW-1185">Reference proteome</keyword>
<organism evidence="2 3">
    <name type="scientific">Aquimarina muelleri</name>
    <dbReference type="NCBI Taxonomy" id="279356"/>
    <lineage>
        <taxon>Bacteria</taxon>
        <taxon>Pseudomonadati</taxon>
        <taxon>Bacteroidota</taxon>
        <taxon>Flavobacteriia</taxon>
        <taxon>Flavobacteriales</taxon>
        <taxon>Flavobacteriaceae</taxon>
        <taxon>Aquimarina</taxon>
    </lineage>
</organism>
<evidence type="ECO:0000313" key="3">
    <source>
        <dbReference type="Proteomes" id="UP000601108"/>
    </source>
</evidence>
<keyword evidence="1" id="KW-1133">Transmembrane helix</keyword>
<sequence>MKTGLSNLEENKVKKEKNYADKEITTDDSAARREVYQGYYVYLIPKNKAVNFKILALKAINTQATQKNVYWIAQPYNKFKTNKWLNFKVNKETVIQPETLAKHLTALNKYSKKYKDVVYSEKDTRYVGKQYTMATYKKVMGKDTFGSIDYKSNKLGAGIWLEGINYRPGWMSQGAFIIAVQEPQILSFYAKKRETTQEKDIKFISKDIQALETELEYSNIVDVHMALHNVPYYDIELLITVDGKELEKECISLDRNIDNPVLDYNVEQRYELYIKPEWIETLDHEEGKDNQDSIKEGKLSITLVPNRAILHAPYTEEQVKNLKKEITFTINYRDEWAVDEDEQEWIPQIAEIQEATLVTQSYEECGFTAIKITDDYGNFHILKQAEDGSLEINNTTPILEYVAGGNKTPQTITIDLEEVQTAECLQAGFDNTQDSSNTHTNNTFDTTHLPTETVNSELFGSITPVKIVSKTENKLQIKLAYPYKADTYLEVFAKYMFGAKHIPYPVLIKSCRYIRTPIFNIYPDLQWAVHINYAVKKVLFYKAEEVKLIEFNQNLYDYLKPVVEFLYTKVMKPIEELLAAHKYLASSDEDEFKFLSDDLEGLVEKFIESENETIQLGYHHKMNGELINYAEKQPNNYFLYYYAFQLSLMTLALDLVILYFVTGRMKLKSLKKAKNIKQAISKISNKKISFTYPKVSCNFGYEYEQMADGKIALIIRFTLQAKPFLGVSINEELTPEGKLKDKLKASFKLGVEASADINVKYNCLTNTWSLNENASDQTKALHVVKQNKNLKVKGGLGFAPPPPEVKNGEAFIEGDVIRTDLKVKGEAILEGELNKKYYLVDFDASLNLKGKAISFIGMERIIGFDSQKGPFTQERIYFSGLQYELKAEYKVGAFGYYPEFLNDEYESKGNFIEPFDYNTKRMHIMQFFNK</sequence>
<keyword evidence="1" id="KW-0472">Membrane</keyword>